<dbReference type="SMART" id="SM00867">
    <property type="entry name" value="YceI"/>
    <property type="match status" value="1"/>
</dbReference>
<evidence type="ECO:0000313" key="4">
    <source>
        <dbReference type="Proteomes" id="UP001257739"/>
    </source>
</evidence>
<protein>
    <submittedName>
        <fullName evidence="3">Polyisoprenoid-binding protein YceI</fullName>
    </submittedName>
</protein>
<comment type="caution">
    <text evidence="3">The sequence shown here is derived from an EMBL/GenBank/DDBJ whole genome shotgun (WGS) entry which is preliminary data.</text>
</comment>
<evidence type="ECO:0000256" key="1">
    <source>
        <dbReference type="ARBA" id="ARBA00008812"/>
    </source>
</evidence>
<dbReference type="RefSeq" id="WP_309968366.1">
    <property type="nucleotide sequence ID" value="NZ_JAVDWH010000001.1"/>
</dbReference>
<evidence type="ECO:0000259" key="2">
    <source>
        <dbReference type="SMART" id="SM00867"/>
    </source>
</evidence>
<dbReference type="Gene3D" id="2.40.128.110">
    <property type="entry name" value="Lipid/polyisoprenoid-binding, YceI-like"/>
    <property type="match status" value="1"/>
</dbReference>
<gene>
    <name evidence="3" type="ORF">J2X11_001309</name>
</gene>
<comment type="similarity">
    <text evidence="1">Belongs to the UPF0312 family.</text>
</comment>
<keyword evidence="4" id="KW-1185">Reference proteome</keyword>
<sequence>MSTTTDINVSTGTWTIDPTHTEIGFTVRHIISKVRGKFDTFEGALVTADDITTSSVNVSFDLSSINTGNTQRDDHLRSGDFFDADNQDKATFVSTGVVAKGGNEFVVTGDLTIKGVSKAVELDVDFLGEGSDPWGGTRVGVEATTEISRKEFGIDFNIPLEGDKVVIGDKISIHIVAEAVLQADAA</sequence>
<dbReference type="InterPro" id="IPR036761">
    <property type="entry name" value="TTHA0802/YceI-like_sf"/>
</dbReference>
<dbReference type="Proteomes" id="UP001257739">
    <property type="component" value="Unassembled WGS sequence"/>
</dbReference>
<accession>A0ABU1UMS5</accession>
<evidence type="ECO:0000313" key="3">
    <source>
        <dbReference type="EMBL" id="MDR7086470.1"/>
    </source>
</evidence>
<name>A0ABU1UMS5_9ACTN</name>
<dbReference type="SUPFAM" id="SSF101874">
    <property type="entry name" value="YceI-like"/>
    <property type="match status" value="1"/>
</dbReference>
<dbReference type="Pfam" id="PF04264">
    <property type="entry name" value="YceI"/>
    <property type="match status" value="1"/>
</dbReference>
<dbReference type="EMBL" id="JAVDWH010000001">
    <property type="protein sequence ID" value="MDR7086470.1"/>
    <property type="molecule type" value="Genomic_DNA"/>
</dbReference>
<proteinExistence type="inferred from homology"/>
<dbReference type="PANTHER" id="PTHR34406">
    <property type="entry name" value="PROTEIN YCEI"/>
    <property type="match status" value="1"/>
</dbReference>
<organism evidence="3 4">
    <name type="scientific">Aeromicrobium panaciterrae</name>
    <dbReference type="NCBI Taxonomy" id="363861"/>
    <lineage>
        <taxon>Bacteria</taxon>
        <taxon>Bacillati</taxon>
        <taxon>Actinomycetota</taxon>
        <taxon>Actinomycetes</taxon>
        <taxon>Propionibacteriales</taxon>
        <taxon>Nocardioidaceae</taxon>
        <taxon>Aeromicrobium</taxon>
    </lineage>
</organism>
<feature type="domain" description="Lipid/polyisoprenoid-binding YceI-like" evidence="2">
    <location>
        <begin position="13"/>
        <end position="180"/>
    </location>
</feature>
<reference evidence="3 4" key="1">
    <citation type="submission" date="2023-07" db="EMBL/GenBank/DDBJ databases">
        <title>Sorghum-associated microbial communities from plants grown in Nebraska, USA.</title>
        <authorList>
            <person name="Schachtman D."/>
        </authorList>
    </citation>
    <scope>NUCLEOTIDE SEQUENCE [LARGE SCALE GENOMIC DNA]</scope>
    <source>
        <strain evidence="3 4">BE248</strain>
    </source>
</reference>
<dbReference type="InterPro" id="IPR007372">
    <property type="entry name" value="Lipid/polyisoprenoid-bd_YceI"/>
</dbReference>
<dbReference type="PANTHER" id="PTHR34406:SF1">
    <property type="entry name" value="PROTEIN YCEI"/>
    <property type="match status" value="1"/>
</dbReference>